<dbReference type="InterPro" id="IPR002035">
    <property type="entry name" value="VWF_A"/>
</dbReference>
<keyword evidence="1" id="KW-0472">Membrane</keyword>
<dbReference type="Pfam" id="PF00092">
    <property type="entry name" value="VWA"/>
    <property type="match status" value="1"/>
</dbReference>
<feature type="domain" description="VWFA" evidence="2">
    <location>
        <begin position="92"/>
        <end position="290"/>
    </location>
</feature>
<dbReference type="InterPro" id="IPR036465">
    <property type="entry name" value="vWFA_dom_sf"/>
</dbReference>
<feature type="transmembrane region" description="Helical" evidence="1">
    <location>
        <begin position="58"/>
        <end position="75"/>
    </location>
</feature>
<dbReference type="Pfam" id="PF07584">
    <property type="entry name" value="BatA"/>
    <property type="match status" value="1"/>
</dbReference>
<proteinExistence type="predicted"/>
<dbReference type="SUPFAM" id="SSF53300">
    <property type="entry name" value="vWA-like"/>
    <property type="match status" value="1"/>
</dbReference>
<gene>
    <name evidence="3" type="ORF">B9G39_11160</name>
</gene>
<dbReference type="PANTHER" id="PTHR22550:SF18">
    <property type="entry name" value="VWFA DOMAIN-CONTAINING PROTEIN"/>
    <property type="match status" value="1"/>
</dbReference>
<evidence type="ECO:0000313" key="4">
    <source>
        <dbReference type="Proteomes" id="UP000257039"/>
    </source>
</evidence>
<dbReference type="Proteomes" id="UP000257039">
    <property type="component" value="Unassembled WGS sequence"/>
</dbReference>
<dbReference type="RefSeq" id="WP_094787185.1">
    <property type="nucleotide sequence ID" value="NZ_NDXW01000001.1"/>
</dbReference>
<dbReference type="InterPro" id="IPR050768">
    <property type="entry name" value="UPF0353/GerABKA_families"/>
</dbReference>
<evidence type="ECO:0000259" key="2">
    <source>
        <dbReference type="PROSITE" id="PS50234"/>
    </source>
</evidence>
<dbReference type="SMART" id="SM00327">
    <property type="entry name" value="VWA"/>
    <property type="match status" value="1"/>
</dbReference>
<dbReference type="PROSITE" id="PS50234">
    <property type="entry name" value="VWFA"/>
    <property type="match status" value="1"/>
</dbReference>
<dbReference type="EMBL" id="NDXW01000001">
    <property type="protein sequence ID" value="RDH43959.1"/>
    <property type="molecule type" value="Genomic_DNA"/>
</dbReference>
<accession>A0A4P9VMV0</accession>
<evidence type="ECO:0000313" key="3">
    <source>
        <dbReference type="EMBL" id="RDH43959.1"/>
    </source>
</evidence>
<keyword evidence="1" id="KW-0812">Transmembrane</keyword>
<dbReference type="InterPro" id="IPR033881">
    <property type="entry name" value="vWA_BatA_type"/>
</dbReference>
<name>A0A4P9VMV0_9GAMM</name>
<reference evidence="3 4" key="1">
    <citation type="submission" date="2017-04" db="EMBL/GenBank/DDBJ databases">
        <title>Draft genome sequence of Zooshikella ganghwensis VG4 isolated from Red Sea sediments.</title>
        <authorList>
            <person name="Rehman Z."/>
            <person name="Alam I."/>
            <person name="Kamau A."/>
            <person name="Bajic V."/>
            <person name="Leiknes T."/>
        </authorList>
    </citation>
    <scope>NUCLEOTIDE SEQUENCE [LARGE SCALE GENOMIC DNA]</scope>
    <source>
        <strain evidence="3 4">VG4</strain>
    </source>
</reference>
<dbReference type="InterPro" id="IPR024163">
    <property type="entry name" value="Aerotolerance_reg_N"/>
</dbReference>
<protein>
    <submittedName>
        <fullName evidence="3">VWA domain-containing protein</fullName>
    </submittedName>
</protein>
<keyword evidence="4" id="KW-1185">Reference proteome</keyword>
<dbReference type="Gene3D" id="3.40.50.410">
    <property type="entry name" value="von Willebrand factor, type A domain"/>
    <property type="match status" value="1"/>
</dbReference>
<evidence type="ECO:0000256" key="1">
    <source>
        <dbReference type="SAM" id="Phobius"/>
    </source>
</evidence>
<dbReference type="CDD" id="cd01467">
    <property type="entry name" value="vWA_BatA_type"/>
    <property type="match status" value="1"/>
</dbReference>
<sequence>MVELHWPWILILLPLPWLCYQLFRPAPREESALHVPFYRTITQLTDSSSSSTTVRRRWSLFFLILIWIALLLAASQPRWVGEPVPISSNARDLMLAVDLSRSMEIRDLTLNGQHVDRLTVVKSVLDDFLTRRKGDRLGLILFGSQAYLQAPLTFDQDTLRILLEESFIGMAGSYTAIGDAIGLSIKQLRKRPAESRILILLTDGNNSAGQVKPLQAAKLAAKENIKIYTIGVGAEEMIQPGILGSPLGRRKVNPSSDLDEKTLKTIAEKTGGRYFRAKNTEQLEDIYQQLDKLEPVEQEAQLFRPIKVLHYWPLGFALLISLLWAGFILAQSSQRWSMRKS</sequence>
<dbReference type="PANTHER" id="PTHR22550">
    <property type="entry name" value="SPORE GERMINATION PROTEIN"/>
    <property type="match status" value="1"/>
</dbReference>
<feature type="transmembrane region" description="Helical" evidence="1">
    <location>
        <begin position="6"/>
        <end position="23"/>
    </location>
</feature>
<dbReference type="AlphaFoldDB" id="A0A4P9VMV0"/>
<organism evidence="3 4">
    <name type="scientific">Zooshikella ganghwensis</name>
    <dbReference type="NCBI Taxonomy" id="202772"/>
    <lineage>
        <taxon>Bacteria</taxon>
        <taxon>Pseudomonadati</taxon>
        <taxon>Pseudomonadota</taxon>
        <taxon>Gammaproteobacteria</taxon>
        <taxon>Oceanospirillales</taxon>
        <taxon>Zooshikellaceae</taxon>
        <taxon>Zooshikella</taxon>
    </lineage>
</organism>
<comment type="caution">
    <text evidence="3">The sequence shown here is derived from an EMBL/GenBank/DDBJ whole genome shotgun (WGS) entry which is preliminary data.</text>
</comment>
<feature type="transmembrane region" description="Helical" evidence="1">
    <location>
        <begin position="311"/>
        <end position="330"/>
    </location>
</feature>
<keyword evidence="1" id="KW-1133">Transmembrane helix</keyword>